<evidence type="ECO:0000259" key="1">
    <source>
        <dbReference type="Pfam" id="PF01593"/>
    </source>
</evidence>
<dbReference type="Proteomes" id="UP000184221">
    <property type="component" value="Unassembled WGS sequence"/>
</dbReference>
<dbReference type="Pfam" id="PF01593">
    <property type="entry name" value="Amino_oxidase"/>
    <property type="match status" value="1"/>
</dbReference>
<dbReference type="Pfam" id="PF13450">
    <property type="entry name" value="NAD_binding_8"/>
    <property type="match status" value="1"/>
</dbReference>
<dbReference type="AlphaFoldDB" id="A0A1M5PIU6"/>
<protein>
    <recommendedName>
        <fullName evidence="1">Amine oxidase domain-containing protein</fullName>
    </recommendedName>
</protein>
<keyword evidence="3" id="KW-1185">Reference proteome</keyword>
<dbReference type="PROSITE" id="PS51257">
    <property type="entry name" value="PROKAR_LIPOPROTEIN"/>
    <property type="match status" value="1"/>
</dbReference>
<dbReference type="RefSeq" id="WP_072776624.1">
    <property type="nucleotide sequence ID" value="NZ_FQXC01000001.1"/>
</dbReference>
<dbReference type="SUPFAM" id="SSF51905">
    <property type="entry name" value="FAD/NAD(P)-binding domain"/>
    <property type="match status" value="1"/>
</dbReference>
<dbReference type="STRING" id="996342.SAMN05443551_1317"/>
<dbReference type="GO" id="GO:0016491">
    <property type="term" value="F:oxidoreductase activity"/>
    <property type="evidence" value="ECO:0007669"/>
    <property type="project" value="InterPro"/>
</dbReference>
<feature type="domain" description="Amine oxidase" evidence="1">
    <location>
        <begin position="73"/>
        <end position="306"/>
    </location>
</feature>
<name>A0A1M5PIU6_9RHOB</name>
<gene>
    <name evidence="2" type="ORF">SAMN05443551_1317</name>
</gene>
<reference evidence="2 3" key="1">
    <citation type="submission" date="2016-11" db="EMBL/GenBank/DDBJ databases">
        <authorList>
            <person name="Jaros S."/>
            <person name="Januszkiewicz K."/>
            <person name="Wedrychowicz H."/>
        </authorList>
    </citation>
    <scope>NUCLEOTIDE SEQUENCE [LARGE SCALE GENOMIC DNA]</scope>
    <source>
        <strain evidence="2 3">DSM 29431</strain>
    </source>
</reference>
<dbReference type="InterPro" id="IPR002937">
    <property type="entry name" value="Amino_oxidase"/>
</dbReference>
<dbReference type="OrthoDB" id="5792777at2"/>
<dbReference type="EMBL" id="FQXC01000001">
    <property type="protein sequence ID" value="SHH01651.1"/>
    <property type="molecule type" value="Genomic_DNA"/>
</dbReference>
<evidence type="ECO:0000313" key="3">
    <source>
        <dbReference type="Proteomes" id="UP000184221"/>
    </source>
</evidence>
<dbReference type="Gene3D" id="3.90.660.10">
    <property type="match status" value="1"/>
</dbReference>
<sequence>MRIAIIGAGMAGLSCARALVDVGLHPVVFDKGRGIGGRVATRRGSDGIQFDHGAQFATATSPEFQSVLDSAKRAGWADDWVSGGQALGVVGVPGMTGLAKHLADGVEVKQSTEVHAIEAESGMWHLNGDGPLGAFDLVVCTAPAPQTAVVCANVLPNAADLDAVRYDACLTLMVALDAGVDLPDTQVSPTEEIAWIARDSSKPGRGDAACWVVQATPEWSVRHLEMDKPDICALLLERFLSHCGAAAKDVRHAAAHRWRYAQVAQPLGRPFLTNQDNTLYAGGDWALGPKVEHAWKSGTEIARDLLRQHDLI</sequence>
<dbReference type="Gene3D" id="3.50.50.60">
    <property type="entry name" value="FAD/NAD(P)-binding domain"/>
    <property type="match status" value="1"/>
</dbReference>
<dbReference type="PANTHER" id="PTHR16128:SF5">
    <property type="entry name" value="FAD_NAD(P)-BINDING OXIDOREDUCTASE FAMILY PROTEIN"/>
    <property type="match status" value="1"/>
</dbReference>
<accession>A0A1M5PIU6</accession>
<dbReference type="InterPro" id="IPR036188">
    <property type="entry name" value="FAD/NAD-bd_sf"/>
</dbReference>
<organism evidence="2 3">
    <name type="scientific">Marivita hallyeonensis</name>
    <dbReference type="NCBI Taxonomy" id="996342"/>
    <lineage>
        <taxon>Bacteria</taxon>
        <taxon>Pseudomonadati</taxon>
        <taxon>Pseudomonadota</taxon>
        <taxon>Alphaproteobacteria</taxon>
        <taxon>Rhodobacterales</taxon>
        <taxon>Roseobacteraceae</taxon>
        <taxon>Marivita</taxon>
    </lineage>
</organism>
<proteinExistence type="predicted"/>
<evidence type="ECO:0000313" key="2">
    <source>
        <dbReference type="EMBL" id="SHH01651.1"/>
    </source>
</evidence>
<dbReference type="PRINTS" id="PR00419">
    <property type="entry name" value="ADXRDTASE"/>
</dbReference>
<dbReference type="PANTHER" id="PTHR16128">
    <property type="entry name" value="FAD/NAD(P)-BINDING OXIDOREDUCTASE FAMILY PROTEIN"/>
    <property type="match status" value="1"/>
</dbReference>